<organism evidence="4 5">
    <name type="scientific">Mycolicibacterium neoaurum</name>
    <name type="common">Mycobacterium neoaurum</name>
    <dbReference type="NCBI Taxonomy" id="1795"/>
    <lineage>
        <taxon>Bacteria</taxon>
        <taxon>Bacillati</taxon>
        <taxon>Actinomycetota</taxon>
        <taxon>Actinomycetes</taxon>
        <taxon>Mycobacteriales</taxon>
        <taxon>Mycobacteriaceae</taxon>
        <taxon>Mycolicibacterium</taxon>
    </lineage>
</organism>
<dbReference type="PRINTS" id="PR00455">
    <property type="entry name" value="HTHTETR"/>
</dbReference>
<gene>
    <name evidence="4" type="ORF">BN1047_02345</name>
</gene>
<dbReference type="AlphaFoldDB" id="A0AAV2WJP7"/>
<evidence type="ECO:0000259" key="3">
    <source>
        <dbReference type="PROSITE" id="PS50977"/>
    </source>
</evidence>
<dbReference type="EMBL" id="LK021338">
    <property type="protein sequence ID" value="CDQ44466.1"/>
    <property type="molecule type" value="Genomic_DNA"/>
</dbReference>
<proteinExistence type="predicted"/>
<keyword evidence="1 2" id="KW-0238">DNA-binding</keyword>
<feature type="domain" description="HTH tetR-type" evidence="3">
    <location>
        <begin position="17"/>
        <end position="77"/>
    </location>
</feature>
<reference evidence="4" key="2">
    <citation type="submission" date="2015-09" db="EMBL/GenBank/DDBJ databases">
        <title>Draft genome sequence of Mycobacterium neoaurum DSM 44074.</title>
        <authorList>
            <person name="Croce O."/>
            <person name="Robert C."/>
            <person name="Raoult D."/>
            <person name="Drancourt M."/>
        </authorList>
    </citation>
    <scope>NUCLEOTIDE SEQUENCE</scope>
    <source>
        <strain evidence="4">DSM 44074</strain>
    </source>
</reference>
<feature type="DNA-binding region" description="H-T-H motif" evidence="2">
    <location>
        <begin position="40"/>
        <end position="59"/>
    </location>
</feature>
<protein>
    <submittedName>
        <fullName evidence="4">TetR family transcriptional regulator</fullName>
    </submittedName>
</protein>
<evidence type="ECO:0000313" key="5">
    <source>
        <dbReference type="Proteomes" id="UP000028864"/>
    </source>
</evidence>
<dbReference type="GO" id="GO:0000976">
    <property type="term" value="F:transcription cis-regulatory region binding"/>
    <property type="evidence" value="ECO:0007669"/>
    <property type="project" value="TreeGrafter"/>
</dbReference>
<evidence type="ECO:0000256" key="1">
    <source>
        <dbReference type="ARBA" id="ARBA00023125"/>
    </source>
</evidence>
<dbReference type="PANTHER" id="PTHR30055:SF226">
    <property type="entry name" value="HTH-TYPE TRANSCRIPTIONAL REGULATOR PKSA"/>
    <property type="match status" value="1"/>
</dbReference>
<dbReference type="SUPFAM" id="SSF46689">
    <property type="entry name" value="Homeodomain-like"/>
    <property type="match status" value="1"/>
</dbReference>
<reference evidence="4" key="1">
    <citation type="submission" date="2014-05" db="EMBL/GenBank/DDBJ databases">
        <authorList>
            <person name="Urmite Genomes"/>
        </authorList>
    </citation>
    <scope>NUCLEOTIDE SEQUENCE</scope>
    <source>
        <strain evidence="4">DSM 44074</strain>
    </source>
</reference>
<name>A0AAV2WJP7_MYCNE</name>
<dbReference type="GO" id="GO:0003700">
    <property type="term" value="F:DNA-binding transcription factor activity"/>
    <property type="evidence" value="ECO:0007669"/>
    <property type="project" value="TreeGrafter"/>
</dbReference>
<dbReference type="InterPro" id="IPR050109">
    <property type="entry name" value="HTH-type_TetR-like_transc_reg"/>
</dbReference>
<dbReference type="InterPro" id="IPR001647">
    <property type="entry name" value="HTH_TetR"/>
</dbReference>
<evidence type="ECO:0000313" key="4">
    <source>
        <dbReference type="EMBL" id="CDQ44466.1"/>
    </source>
</evidence>
<dbReference type="PANTHER" id="PTHR30055">
    <property type="entry name" value="HTH-TYPE TRANSCRIPTIONAL REGULATOR RUTR"/>
    <property type="match status" value="1"/>
</dbReference>
<evidence type="ECO:0000256" key="2">
    <source>
        <dbReference type="PROSITE-ProRule" id="PRU00335"/>
    </source>
</evidence>
<dbReference type="Proteomes" id="UP000028864">
    <property type="component" value="Unassembled WGS sequence"/>
</dbReference>
<sequence length="216" mass="23940">MVVQTKAERVSRPERRADSRALILDAAVRALVENGYSGATTVVIQRLAGVSRGRLLHYFPSRDALLVAAAQHLAIERVAEMERWFDAAVPDGAASGSARIDYAISLLWSTFRQPYFWAAMELWTAARTDPGLRTGLADAERRLGRAIEHVIATMFGPVHSSHPAFPDLRDLLFSSMRGVALTYSIGERSADTDPHLRLWNDLAVRMLLEQSDTHSS</sequence>
<dbReference type="Pfam" id="PF00440">
    <property type="entry name" value="TetR_N"/>
    <property type="match status" value="1"/>
</dbReference>
<dbReference type="Gene3D" id="1.10.357.10">
    <property type="entry name" value="Tetracycline Repressor, domain 2"/>
    <property type="match status" value="1"/>
</dbReference>
<dbReference type="RefSeq" id="WP_030135370.1">
    <property type="nucleotide sequence ID" value="NZ_JAKNRE010000004.1"/>
</dbReference>
<dbReference type="InterPro" id="IPR009057">
    <property type="entry name" value="Homeodomain-like_sf"/>
</dbReference>
<dbReference type="PROSITE" id="PS50977">
    <property type="entry name" value="HTH_TETR_2"/>
    <property type="match status" value="1"/>
</dbReference>
<accession>A0AAV2WJP7</accession>